<organism evidence="1 2">
    <name type="scientific">Sphingomonas alba</name>
    <dbReference type="NCBI Taxonomy" id="2908208"/>
    <lineage>
        <taxon>Bacteria</taxon>
        <taxon>Pseudomonadati</taxon>
        <taxon>Pseudomonadota</taxon>
        <taxon>Alphaproteobacteria</taxon>
        <taxon>Sphingomonadales</taxon>
        <taxon>Sphingomonadaceae</taxon>
        <taxon>Sphingomonas</taxon>
    </lineage>
</organism>
<evidence type="ECO:0000313" key="2">
    <source>
        <dbReference type="Proteomes" id="UP001165363"/>
    </source>
</evidence>
<dbReference type="RefSeq" id="WP_249846828.1">
    <property type="nucleotide sequence ID" value="NZ_JAMGBD010000001.1"/>
</dbReference>
<gene>
    <name evidence="1" type="ORF">LZ536_03085</name>
</gene>
<comment type="caution">
    <text evidence="1">The sequence shown here is derived from an EMBL/GenBank/DDBJ whole genome shotgun (WGS) entry which is preliminary data.</text>
</comment>
<dbReference type="Proteomes" id="UP001165363">
    <property type="component" value="Unassembled WGS sequence"/>
</dbReference>
<name>A0ABT0RJV1_9SPHN</name>
<proteinExistence type="predicted"/>
<dbReference type="EMBL" id="JAMGBD010000001">
    <property type="protein sequence ID" value="MCL6682886.1"/>
    <property type="molecule type" value="Genomic_DNA"/>
</dbReference>
<sequence length="74" mass="8448">MNDVKNLLSHTSFLTHLPWKWVQAREISEATVSWETGLEDSCEAVRVEDLDPEWINALASADYSHLPELKKQPA</sequence>
<protein>
    <submittedName>
        <fullName evidence="1">Uncharacterized protein</fullName>
    </submittedName>
</protein>
<evidence type="ECO:0000313" key="1">
    <source>
        <dbReference type="EMBL" id="MCL6682886.1"/>
    </source>
</evidence>
<accession>A0ABT0RJV1</accession>
<keyword evidence="2" id="KW-1185">Reference proteome</keyword>
<reference evidence="1" key="1">
    <citation type="submission" date="2022-05" db="EMBL/GenBank/DDBJ databases">
        <authorList>
            <person name="Jo J.-H."/>
            <person name="Im W.-T."/>
        </authorList>
    </citation>
    <scope>NUCLEOTIDE SEQUENCE</scope>
    <source>
        <strain evidence="1">SE158</strain>
    </source>
</reference>